<evidence type="ECO:0000256" key="3">
    <source>
        <dbReference type="ARBA" id="ARBA00022475"/>
    </source>
</evidence>
<evidence type="ECO:0000256" key="4">
    <source>
        <dbReference type="ARBA" id="ARBA00022729"/>
    </source>
</evidence>
<comment type="subcellular location">
    <subcellularLocation>
        <location evidence="1">Cell membrane</location>
        <topology evidence="1">Lipid-anchor</topology>
    </subcellularLocation>
</comment>
<comment type="caution">
    <text evidence="9">The sequence shown here is derived from an EMBL/GenBank/DDBJ whole genome shotgun (WGS) entry which is preliminary data.</text>
</comment>
<proteinExistence type="inferred from homology"/>
<dbReference type="Gene3D" id="3.40.50.2300">
    <property type="match status" value="2"/>
</dbReference>
<keyword evidence="3" id="KW-1003">Cell membrane</keyword>
<reference evidence="9 10" key="1">
    <citation type="journal article" date="2019" name="Int. J. Syst. Evol. Microbiol.">
        <title>The Global Catalogue of Microorganisms (GCM) 10K type strain sequencing project: providing services to taxonomists for standard genome sequencing and annotation.</title>
        <authorList>
            <consortium name="The Broad Institute Genomics Platform"/>
            <consortium name="The Broad Institute Genome Sequencing Center for Infectious Disease"/>
            <person name="Wu L."/>
            <person name="Ma J."/>
        </authorList>
    </citation>
    <scope>NUCLEOTIDE SEQUENCE [LARGE SCALE GENOMIC DNA]</scope>
    <source>
        <strain evidence="9 10">JCM 14942</strain>
    </source>
</reference>
<evidence type="ECO:0000256" key="5">
    <source>
        <dbReference type="ARBA" id="ARBA00023136"/>
    </source>
</evidence>
<organism evidence="9 10">
    <name type="scientific">Nocardioides humi</name>
    <dbReference type="NCBI Taxonomy" id="449461"/>
    <lineage>
        <taxon>Bacteria</taxon>
        <taxon>Bacillati</taxon>
        <taxon>Actinomycetota</taxon>
        <taxon>Actinomycetes</taxon>
        <taxon>Propionibacteriales</taxon>
        <taxon>Nocardioidaceae</taxon>
        <taxon>Nocardioides</taxon>
    </lineage>
</organism>
<feature type="domain" description="ABC transporter substrate-binding protein PnrA-like" evidence="8">
    <location>
        <begin position="59"/>
        <end position="305"/>
    </location>
</feature>
<dbReference type="InterPro" id="IPR028082">
    <property type="entry name" value="Peripla_BP_I"/>
</dbReference>
<evidence type="ECO:0000313" key="9">
    <source>
        <dbReference type="EMBL" id="GAA1538758.1"/>
    </source>
</evidence>
<keyword evidence="6" id="KW-0449">Lipoprotein</keyword>
<evidence type="ECO:0000256" key="6">
    <source>
        <dbReference type="ARBA" id="ARBA00023288"/>
    </source>
</evidence>
<dbReference type="PANTHER" id="PTHR34296:SF2">
    <property type="entry name" value="ABC TRANSPORTER GUANOSINE-BINDING PROTEIN NUPN"/>
    <property type="match status" value="1"/>
</dbReference>
<evidence type="ECO:0000256" key="7">
    <source>
        <dbReference type="SAM" id="SignalP"/>
    </source>
</evidence>
<dbReference type="InterPro" id="IPR003760">
    <property type="entry name" value="PnrA-like"/>
</dbReference>
<keyword evidence="5" id="KW-0472">Membrane</keyword>
<dbReference type="Pfam" id="PF02608">
    <property type="entry name" value="Bmp"/>
    <property type="match status" value="1"/>
</dbReference>
<keyword evidence="10" id="KW-1185">Reference proteome</keyword>
<protein>
    <submittedName>
        <fullName evidence="9">BMP family protein</fullName>
    </submittedName>
</protein>
<feature type="signal peptide" evidence="7">
    <location>
        <begin position="1"/>
        <end position="30"/>
    </location>
</feature>
<comment type="similarity">
    <text evidence="2">Belongs to the BMP lipoprotein family.</text>
</comment>
<gene>
    <name evidence="9" type="ORF">GCM10009788_46780</name>
</gene>
<feature type="chain" id="PRO_5046335023" evidence="7">
    <location>
        <begin position="31"/>
        <end position="343"/>
    </location>
</feature>
<keyword evidence="4 7" id="KW-0732">Signal</keyword>
<dbReference type="InterPro" id="IPR050957">
    <property type="entry name" value="BMP_lipoprotein"/>
</dbReference>
<name>A0ABN2BFT6_9ACTN</name>
<accession>A0ABN2BFT6</accession>
<dbReference type="Proteomes" id="UP001500842">
    <property type="component" value="Unassembled WGS sequence"/>
</dbReference>
<evidence type="ECO:0000256" key="2">
    <source>
        <dbReference type="ARBA" id="ARBA00008610"/>
    </source>
</evidence>
<dbReference type="SUPFAM" id="SSF53822">
    <property type="entry name" value="Periplasmic binding protein-like I"/>
    <property type="match status" value="1"/>
</dbReference>
<evidence type="ECO:0000313" key="10">
    <source>
        <dbReference type="Proteomes" id="UP001500842"/>
    </source>
</evidence>
<sequence length="343" mass="35146">MSISIHLRARSARRAPAAAAAALVGVAALAACGDPDSASGGDCGYAFVFEQPTASNTAQQTIQRGLELAEKDEGVDIDIVDGTGLAQVADNLRAAADKGCYEAIGTAFFAVGEIVTEVARDYPDQKFFILSGAAEGDNVYNYSPANEQGTYVAGAMSAAMSESGVLGVVLGDDSPPLKRFSAGFKAGAQSVDPSVEVLENAVGSFSDAAKAAAVARSQTTRGADVIYSAAGSNLEVYFQADDKGYQVVASDLSDYAAAKDRDPAVAFIAAEAADEEARFAIAQFVEGTATAGSNELGLADGVFSIPYITDDGTDDYQLPAHVVEAGKKAYDDVVSGKVDVPSA</sequence>
<dbReference type="PANTHER" id="PTHR34296">
    <property type="entry name" value="TRANSCRIPTIONAL ACTIVATOR PROTEIN MED"/>
    <property type="match status" value="1"/>
</dbReference>
<evidence type="ECO:0000259" key="8">
    <source>
        <dbReference type="Pfam" id="PF02608"/>
    </source>
</evidence>
<dbReference type="EMBL" id="BAAAOR010000035">
    <property type="protein sequence ID" value="GAA1538758.1"/>
    <property type="molecule type" value="Genomic_DNA"/>
</dbReference>
<dbReference type="RefSeq" id="WP_181411030.1">
    <property type="nucleotide sequence ID" value="NZ_BAAAOR010000035.1"/>
</dbReference>
<evidence type="ECO:0000256" key="1">
    <source>
        <dbReference type="ARBA" id="ARBA00004193"/>
    </source>
</evidence>